<dbReference type="SUPFAM" id="SSF56112">
    <property type="entry name" value="Protein kinase-like (PK-like)"/>
    <property type="match status" value="1"/>
</dbReference>
<dbReference type="GO" id="GO:0005524">
    <property type="term" value="F:ATP binding"/>
    <property type="evidence" value="ECO:0007669"/>
    <property type="project" value="UniProtKB-KW"/>
</dbReference>
<name>A0A371ECJ0_MUCPR</name>
<keyword evidence="7" id="KW-1185">Reference proteome</keyword>
<protein>
    <submittedName>
        <fullName evidence="6">Pto-interacting protein 1</fullName>
    </submittedName>
</protein>
<evidence type="ECO:0000256" key="2">
    <source>
        <dbReference type="ARBA" id="ARBA00022679"/>
    </source>
</evidence>
<dbReference type="AlphaFoldDB" id="A0A371ECJ0"/>
<keyword evidence="2" id="KW-0808">Transferase</keyword>
<evidence type="ECO:0000256" key="3">
    <source>
        <dbReference type="ARBA" id="ARBA00022741"/>
    </source>
</evidence>
<dbReference type="EMBL" id="QJKJ01014731">
    <property type="protein sequence ID" value="RDX63753.1"/>
    <property type="molecule type" value="Genomic_DNA"/>
</dbReference>
<keyword evidence="4" id="KW-0418">Kinase</keyword>
<dbReference type="PANTHER" id="PTHR47983">
    <property type="entry name" value="PTO-INTERACTING PROTEIN 1-LIKE"/>
    <property type="match status" value="1"/>
</dbReference>
<reference evidence="6" key="1">
    <citation type="submission" date="2018-05" db="EMBL/GenBank/DDBJ databases">
        <title>Draft genome of Mucuna pruriens seed.</title>
        <authorList>
            <person name="Nnadi N.E."/>
            <person name="Vos R."/>
            <person name="Hasami M.H."/>
            <person name="Devisetty U.K."/>
            <person name="Aguiy J.C."/>
        </authorList>
    </citation>
    <scope>NUCLEOTIDE SEQUENCE [LARGE SCALE GENOMIC DNA]</scope>
    <source>
        <strain evidence="6">JCA_2017</strain>
    </source>
</reference>
<dbReference type="PANTHER" id="PTHR47983:SF3">
    <property type="entry name" value="OS05G0135800 PROTEIN"/>
    <property type="match status" value="1"/>
</dbReference>
<comment type="caution">
    <text evidence="6">The sequence shown here is derived from an EMBL/GenBank/DDBJ whole genome shotgun (WGS) entry which is preliminary data.</text>
</comment>
<dbReference type="InterPro" id="IPR011009">
    <property type="entry name" value="Kinase-like_dom_sf"/>
</dbReference>
<accession>A0A371ECJ0</accession>
<evidence type="ECO:0000256" key="4">
    <source>
        <dbReference type="ARBA" id="ARBA00022777"/>
    </source>
</evidence>
<sequence>MIQNLNPQHQCAITLGRVNWLEALTNYRRFNMVLIIMLFQRSIPNNLSLWRLKVSRPNWVSARQVDMSDLELQVLKKQIVKECKSGQVAAIKKLYGSKQSDEEFLAQGIKEQPNPVLAWTQKVKIVVGAAKGLEYLHERADPHIIH</sequence>
<organism evidence="6 7">
    <name type="scientific">Mucuna pruriens</name>
    <name type="common">Velvet bean</name>
    <name type="synonym">Dolichos pruriens</name>
    <dbReference type="NCBI Taxonomy" id="157652"/>
    <lineage>
        <taxon>Eukaryota</taxon>
        <taxon>Viridiplantae</taxon>
        <taxon>Streptophyta</taxon>
        <taxon>Embryophyta</taxon>
        <taxon>Tracheophyta</taxon>
        <taxon>Spermatophyta</taxon>
        <taxon>Magnoliopsida</taxon>
        <taxon>eudicotyledons</taxon>
        <taxon>Gunneridae</taxon>
        <taxon>Pentapetalae</taxon>
        <taxon>rosids</taxon>
        <taxon>fabids</taxon>
        <taxon>Fabales</taxon>
        <taxon>Fabaceae</taxon>
        <taxon>Papilionoideae</taxon>
        <taxon>50 kb inversion clade</taxon>
        <taxon>NPAAA clade</taxon>
        <taxon>indigoferoid/millettioid clade</taxon>
        <taxon>Phaseoleae</taxon>
        <taxon>Mucuna</taxon>
    </lineage>
</organism>
<dbReference type="Proteomes" id="UP000257109">
    <property type="component" value="Unassembled WGS sequence"/>
</dbReference>
<evidence type="ECO:0000256" key="1">
    <source>
        <dbReference type="ARBA" id="ARBA00022553"/>
    </source>
</evidence>
<evidence type="ECO:0000313" key="6">
    <source>
        <dbReference type="EMBL" id="RDX63753.1"/>
    </source>
</evidence>
<feature type="non-terminal residue" evidence="6">
    <location>
        <position position="1"/>
    </location>
</feature>
<keyword evidence="5" id="KW-0067">ATP-binding</keyword>
<keyword evidence="3" id="KW-0547">Nucleotide-binding</keyword>
<dbReference type="STRING" id="157652.A0A371ECJ0"/>
<keyword evidence="1" id="KW-0597">Phosphoprotein</keyword>
<proteinExistence type="predicted"/>
<dbReference type="InterPro" id="IPR052101">
    <property type="entry name" value="Plant_StressResp_Kinase"/>
</dbReference>
<dbReference type="Gene3D" id="1.10.510.10">
    <property type="entry name" value="Transferase(Phosphotransferase) domain 1"/>
    <property type="match status" value="1"/>
</dbReference>
<evidence type="ECO:0000256" key="5">
    <source>
        <dbReference type="ARBA" id="ARBA00022840"/>
    </source>
</evidence>
<dbReference type="GO" id="GO:0016301">
    <property type="term" value="F:kinase activity"/>
    <property type="evidence" value="ECO:0007669"/>
    <property type="project" value="UniProtKB-KW"/>
</dbReference>
<dbReference type="OrthoDB" id="978966at2759"/>
<gene>
    <name evidence="6" type="primary">PTI1</name>
    <name evidence="6" type="ORF">CR513_57782</name>
</gene>
<evidence type="ECO:0000313" key="7">
    <source>
        <dbReference type="Proteomes" id="UP000257109"/>
    </source>
</evidence>